<gene>
    <name evidence="2" type="ORF">MRATA1EN1_LOCUS15912</name>
</gene>
<feature type="compositionally biased region" description="Basic residues" evidence="1">
    <location>
        <begin position="62"/>
        <end position="74"/>
    </location>
</feature>
<feature type="compositionally biased region" description="Gly residues" evidence="1">
    <location>
        <begin position="127"/>
        <end position="137"/>
    </location>
</feature>
<feature type="compositionally biased region" description="Gly residues" evidence="1">
    <location>
        <begin position="166"/>
        <end position="187"/>
    </location>
</feature>
<keyword evidence="3" id="KW-1185">Reference proteome</keyword>
<evidence type="ECO:0000313" key="3">
    <source>
        <dbReference type="Proteomes" id="UP001176941"/>
    </source>
</evidence>
<feature type="compositionally biased region" description="Basic and acidic residues" evidence="1">
    <location>
        <begin position="113"/>
        <end position="126"/>
    </location>
</feature>
<feature type="region of interest" description="Disordered" evidence="1">
    <location>
        <begin position="227"/>
        <end position="247"/>
    </location>
</feature>
<evidence type="ECO:0000256" key="1">
    <source>
        <dbReference type="SAM" id="MobiDB-lite"/>
    </source>
</evidence>
<feature type="compositionally biased region" description="Basic and acidic residues" evidence="1">
    <location>
        <begin position="149"/>
        <end position="163"/>
    </location>
</feature>
<evidence type="ECO:0000313" key="2">
    <source>
        <dbReference type="EMBL" id="CAI9166950.1"/>
    </source>
</evidence>
<accession>A0ABN8YZC5</accession>
<feature type="region of interest" description="Disordered" evidence="1">
    <location>
        <begin position="1"/>
        <end position="187"/>
    </location>
</feature>
<organism evidence="2 3">
    <name type="scientific">Rangifer tarandus platyrhynchus</name>
    <name type="common">Svalbard reindeer</name>
    <dbReference type="NCBI Taxonomy" id="3082113"/>
    <lineage>
        <taxon>Eukaryota</taxon>
        <taxon>Metazoa</taxon>
        <taxon>Chordata</taxon>
        <taxon>Craniata</taxon>
        <taxon>Vertebrata</taxon>
        <taxon>Euteleostomi</taxon>
        <taxon>Mammalia</taxon>
        <taxon>Eutheria</taxon>
        <taxon>Laurasiatheria</taxon>
        <taxon>Artiodactyla</taxon>
        <taxon>Ruminantia</taxon>
        <taxon>Pecora</taxon>
        <taxon>Cervidae</taxon>
        <taxon>Odocoileinae</taxon>
        <taxon>Rangifer</taxon>
    </lineage>
</organism>
<dbReference type="EMBL" id="OX459962">
    <property type="protein sequence ID" value="CAI9166950.1"/>
    <property type="molecule type" value="Genomic_DNA"/>
</dbReference>
<name>A0ABN8YZC5_RANTA</name>
<protein>
    <submittedName>
        <fullName evidence="2">Uncharacterized protein</fullName>
    </submittedName>
</protein>
<dbReference type="Proteomes" id="UP001176941">
    <property type="component" value="Chromosome 26"/>
</dbReference>
<reference evidence="2" key="1">
    <citation type="submission" date="2023-04" db="EMBL/GenBank/DDBJ databases">
        <authorList>
            <consortium name="ELIXIR-Norway"/>
        </authorList>
    </citation>
    <scope>NUCLEOTIDE SEQUENCE [LARGE SCALE GENOMIC DNA]</scope>
</reference>
<proteinExistence type="predicted"/>
<sequence>MGVTRLGVPFRPAPRWGTARGRGRRGGAGLALPSRLPAGGGAGGRRPAAPPPPPRQAEAARWRRRRRPGGRGRSARPAASLLPREAEGTLSRAAAPRPVDSLRQGHGSPQRRRACEVRECEAEGGERSGGLRGGARGPGEPRAGGRWGRLAEGRRRFRERGDGSRFPGGAGWGRGRGSEGEGGGGWEGAAAARVRAGAAAVAARLTPACLGALCLCPTMLCAGGRAGEGEGKWAGRERAQGRGASERRGRRGYCASAEKAAPGSRYFNRLRLSLLRQRRVLTRPVHLHKSRVTFTRHLRPGQFVLPVLVRLAGFSLNLTSISGQGSQLLVFFFFFEVKSKQTLFSRVVSVAALSRNTPAAFSR</sequence>